<dbReference type="Pfam" id="PF02321">
    <property type="entry name" value="OEP"/>
    <property type="match status" value="1"/>
</dbReference>
<evidence type="ECO:0000256" key="1">
    <source>
        <dbReference type="ARBA" id="ARBA00004442"/>
    </source>
</evidence>
<evidence type="ECO:0000256" key="6">
    <source>
        <dbReference type="ARBA" id="ARBA00023136"/>
    </source>
</evidence>
<evidence type="ECO:0000256" key="5">
    <source>
        <dbReference type="ARBA" id="ARBA00022692"/>
    </source>
</evidence>
<keyword evidence="6" id="KW-0472">Membrane</keyword>
<dbReference type="Gene3D" id="1.20.1600.10">
    <property type="entry name" value="Outer membrane efflux proteins (OEP)"/>
    <property type="match status" value="1"/>
</dbReference>
<protein>
    <submittedName>
        <fullName evidence="8">Outer membrane protein TolC</fullName>
    </submittedName>
</protein>
<comment type="subcellular location">
    <subcellularLocation>
        <location evidence="1">Cell outer membrane</location>
    </subcellularLocation>
</comment>
<keyword evidence="5" id="KW-0812">Transmembrane</keyword>
<evidence type="ECO:0000256" key="4">
    <source>
        <dbReference type="ARBA" id="ARBA00022452"/>
    </source>
</evidence>
<dbReference type="GO" id="GO:0015562">
    <property type="term" value="F:efflux transmembrane transporter activity"/>
    <property type="evidence" value="ECO:0007669"/>
    <property type="project" value="InterPro"/>
</dbReference>
<evidence type="ECO:0000256" key="7">
    <source>
        <dbReference type="ARBA" id="ARBA00023237"/>
    </source>
</evidence>
<sequence length="474" mass="53887">MKRLFNIVLWPFLWIAIPNLLAQEANVAMDSVLTFQEYLGYVKAYHPLVKQANLKLTEGEATLLRARGGFDPKIEVDFNRKKFKGTEYYDELNAAFKIPTWYGVEFKADFEENSGEFLDPSLTVPTQGLYSAGVSFSLAQGLLINDRMATLKQAKYFVEQTKAERDLLVNQVVFEASLAYFEWIQAHNEQRIYKNFLDNALMRFKGVKRSVEEGDKAAIDSTEAHITFQTRQLNLEVANLKRRKAALKVSNYLWLEDVPLVLEENTIPQLPSEAVLETSLFLDGITISPLTITSHPKLRSLNAKIDGLEVERFLKRNKLLPKIDLQYNFLTTENDQLSSFNTANYKAALNLSFPVFLRKERGALKLANLKLQDATFDLSATSLSLQNKILAVQAEIFSLEKQNSLVSQIVTDYERLVAAEERKFQLGESSLFLVNSREQKLIEASLREIELQVKFLDANAKLYNTLGVGIGEVE</sequence>
<dbReference type="GO" id="GO:0009279">
    <property type="term" value="C:cell outer membrane"/>
    <property type="evidence" value="ECO:0007669"/>
    <property type="project" value="UniProtKB-SubCell"/>
</dbReference>
<dbReference type="InterPro" id="IPR003423">
    <property type="entry name" value="OMP_efflux"/>
</dbReference>
<dbReference type="GO" id="GO:1990281">
    <property type="term" value="C:efflux pump complex"/>
    <property type="evidence" value="ECO:0007669"/>
    <property type="project" value="TreeGrafter"/>
</dbReference>
<dbReference type="Proteomes" id="UP000255317">
    <property type="component" value="Unassembled WGS sequence"/>
</dbReference>
<dbReference type="SUPFAM" id="SSF56954">
    <property type="entry name" value="Outer membrane efflux proteins (OEP)"/>
    <property type="match status" value="1"/>
</dbReference>
<evidence type="ECO:0000256" key="3">
    <source>
        <dbReference type="ARBA" id="ARBA00022448"/>
    </source>
</evidence>
<keyword evidence="7" id="KW-0998">Cell outer membrane</keyword>
<accession>A0A370Q4P7</accession>
<keyword evidence="9" id="KW-1185">Reference proteome</keyword>
<dbReference type="InterPro" id="IPR051906">
    <property type="entry name" value="TolC-like"/>
</dbReference>
<dbReference type="EMBL" id="QRAO01000008">
    <property type="protein sequence ID" value="RDK83259.1"/>
    <property type="molecule type" value="Genomic_DNA"/>
</dbReference>
<dbReference type="GO" id="GO:0015288">
    <property type="term" value="F:porin activity"/>
    <property type="evidence" value="ECO:0007669"/>
    <property type="project" value="TreeGrafter"/>
</dbReference>
<dbReference type="PANTHER" id="PTHR30026:SF20">
    <property type="entry name" value="OUTER MEMBRANE PROTEIN TOLC"/>
    <property type="match status" value="1"/>
</dbReference>
<dbReference type="AlphaFoldDB" id="A0A370Q4P7"/>
<dbReference type="OrthoDB" id="581172at2"/>
<gene>
    <name evidence="8" type="ORF">C8D94_10848</name>
</gene>
<reference evidence="8 9" key="1">
    <citation type="submission" date="2018-07" db="EMBL/GenBank/DDBJ databases">
        <title>Genomic Encyclopedia of Type Strains, Phase IV (KMG-IV): sequencing the most valuable type-strain genomes for metagenomic binning, comparative biology and taxonomic classification.</title>
        <authorList>
            <person name="Goeker M."/>
        </authorList>
    </citation>
    <scope>NUCLEOTIDE SEQUENCE [LARGE SCALE GENOMIC DNA]</scope>
    <source>
        <strain evidence="8 9">DSM 101478</strain>
    </source>
</reference>
<evidence type="ECO:0000313" key="9">
    <source>
        <dbReference type="Proteomes" id="UP000255317"/>
    </source>
</evidence>
<comment type="similarity">
    <text evidence="2">Belongs to the outer membrane factor (OMF) (TC 1.B.17) family.</text>
</comment>
<proteinExistence type="inferred from homology"/>
<evidence type="ECO:0000313" key="8">
    <source>
        <dbReference type="EMBL" id="RDK83259.1"/>
    </source>
</evidence>
<keyword evidence="4" id="KW-1134">Transmembrane beta strand</keyword>
<name>A0A370Q4P7_9FLAO</name>
<evidence type="ECO:0000256" key="2">
    <source>
        <dbReference type="ARBA" id="ARBA00007613"/>
    </source>
</evidence>
<dbReference type="RefSeq" id="WP_115124734.1">
    <property type="nucleotide sequence ID" value="NZ_QRAO01000008.1"/>
</dbReference>
<comment type="caution">
    <text evidence="8">The sequence shown here is derived from an EMBL/GenBank/DDBJ whole genome shotgun (WGS) entry which is preliminary data.</text>
</comment>
<keyword evidence="3" id="KW-0813">Transport</keyword>
<organism evidence="8 9">
    <name type="scientific">Marinirhabdus gelatinilytica</name>
    <dbReference type="NCBI Taxonomy" id="1703343"/>
    <lineage>
        <taxon>Bacteria</taxon>
        <taxon>Pseudomonadati</taxon>
        <taxon>Bacteroidota</taxon>
        <taxon>Flavobacteriia</taxon>
        <taxon>Flavobacteriales</taxon>
        <taxon>Flavobacteriaceae</taxon>
    </lineage>
</organism>
<dbReference type="PANTHER" id="PTHR30026">
    <property type="entry name" value="OUTER MEMBRANE PROTEIN TOLC"/>
    <property type="match status" value="1"/>
</dbReference>